<dbReference type="AlphaFoldDB" id="A0A1I2HRI7"/>
<dbReference type="InterPro" id="IPR020930">
    <property type="entry name" value="Ribosomal_uL5_bac-type"/>
</dbReference>
<dbReference type="InterPro" id="IPR001021">
    <property type="entry name" value="Ribosomal_bL25_long"/>
</dbReference>
<evidence type="ECO:0000256" key="6">
    <source>
        <dbReference type="SAM" id="MobiDB-lite"/>
    </source>
</evidence>
<dbReference type="InterPro" id="IPR020057">
    <property type="entry name" value="Ribosomal_bL25_b-dom"/>
</dbReference>
<dbReference type="RefSeq" id="WP_091190522.1">
    <property type="nucleotide sequence ID" value="NZ_FOMT01000008.1"/>
</dbReference>
<keyword evidence="3 5" id="KW-0689">Ribosomal protein</keyword>
<dbReference type="GO" id="GO:0022625">
    <property type="term" value="C:cytosolic large ribosomal subunit"/>
    <property type="evidence" value="ECO:0007669"/>
    <property type="project" value="TreeGrafter"/>
</dbReference>
<evidence type="ECO:0000256" key="4">
    <source>
        <dbReference type="ARBA" id="ARBA00023274"/>
    </source>
</evidence>
<sequence>MSIPMTAEPRMTKMKSELRSLRASGRVPGVVYGKQIASPASIAIQEKELHALLRSHPNAVIDLDIPGAGKQSVMIAEVQRDKLSHKLLHVDFQQINMNEEVTTHVRIDLVGDSQGEREGGIVQALLHELEVRCLPGEIPDSIPVDVTGLLMGSSYLVGDVQTPAGVTIVTDPSAVLVTILVPQKDLTAEEAEAQEVETKEAESRSTEAQMHEVDFAK</sequence>
<dbReference type="NCBIfam" id="TIGR00731">
    <property type="entry name" value="bL25_bact_ctc"/>
    <property type="match status" value="1"/>
</dbReference>
<comment type="function">
    <text evidence="5">This is one of the proteins that binds to the 5S RNA in the ribosome where it forms part of the central protuberance.</text>
</comment>
<dbReference type="EMBL" id="FOMT01000008">
    <property type="protein sequence ID" value="SFF31316.1"/>
    <property type="molecule type" value="Genomic_DNA"/>
</dbReference>
<evidence type="ECO:0000256" key="5">
    <source>
        <dbReference type="HAMAP-Rule" id="MF_01334"/>
    </source>
</evidence>
<dbReference type="GO" id="GO:0006412">
    <property type="term" value="P:translation"/>
    <property type="evidence" value="ECO:0007669"/>
    <property type="project" value="UniProtKB-UniRule"/>
</dbReference>
<proteinExistence type="inferred from homology"/>
<keyword evidence="10" id="KW-1185">Reference proteome</keyword>
<keyword evidence="1 5" id="KW-0699">rRNA-binding</keyword>
<keyword evidence="2 5" id="KW-0694">RNA-binding</keyword>
<comment type="similarity">
    <text evidence="5">Belongs to the bacterial ribosomal protein bL25 family. CTC subfamily.</text>
</comment>
<dbReference type="GO" id="GO:0008097">
    <property type="term" value="F:5S rRNA binding"/>
    <property type="evidence" value="ECO:0007669"/>
    <property type="project" value="InterPro"/>
</dbReference>
<evidence type="ECO:0000259" key="8">
    <source>
        <dbReference type="Pfam" id="PF14693"/>
    </source>
</evidence>
<organism evidence="9 10">
    <name type="scientific">Paenibacillus catalpae</name>
    <dbReference type="NCBI Taxonomy" id="1045775"/>
    <lineage>
        <taxon>Bacteria</taxon>
        <taxon>Bacillati</taxon>
        <taxon>Bacillota</taxon>
        <taxon>Bacilli</taxon>
        <taxon>Bacillales</taxon>
        <taxon>Paenibacillaceae</taxon>
        <taxon>Paenibacillus</taxon>
    </lineage>
</organism>
<dbReference type="HAMAP" id="MF_01334">
    <property type="entry name" value="Ribosomal_bL25_CTC"/>
    <property type="match status" value="1"/>
</dbReference>
<dbReference type="PANTHER" id="PTHR33284">
    <property type="entry name" value="RIBOSOMAL PROTEIN L25/GLN-TRNA SYNTHETASE, ANTI-CODON-BINDING DOMAIN-CONTAINING PROTEIN"/>
    <property type="match status" value="1"/>
</dbReference>
<feature type="compositionally biased region" description="Basic and acidic residues" evidence="6">
    <location>
        <begin position="196"/>
        <end position="217"/>
    </location>
</feature>
<reference evidence="10" key="1">
    <citation type="submission" date="2016-10" db="EMBL/GenBank/DDBJ databases">
        <authorList>
            <person name="Varghese N."/>
            <person name="Submissions S."/>
        </authorList>
    </citation>
    <scope>NUCLEOTIDE SEQUENCE [LARGE SCALE GENOMIC DNA]</scope>
    <source>
        <strain evidence="10">CGMCC 1.10784</strain>
    </source>
</reference>
<protein>
    <recommendedName>
        <fullName evidence="5">Large ribosomal subunit protein bL25</fullName>
    </recommendedName>
    <alternativeName>
        <fullName evidence="5">General stress protein CTC</fullName>
    </alternativeName>
</protein>
<evidence type="ECO:0000313" key="9">
    <source>
        <dbReference type="EMBL" id="SFF31316.1"/>
    </source>
</evidence>
<evidence type="ECO:0000313" key="10">
    <source>
        <dbReference type="Proteomes" id="UP000198855"/>
    </source>
</evidence>
<gene>
    <name evidence="5" type="primary">rplY</name>
    <name evidence="5" type="synonym">ctc</name>
    <name evidence="9" type="ORF">SAMN05216378_5909</name>
</gene>
<feature type="domain" description="Large ribosomal subunit protein bL25 L25" evidence="7">
    <location>
        <begin position="6"/>
        <end position="92"/>
    </location>
</feature>
<feature type="region of interest" description="Disordered" evidence="6">
    <location>
        <begin position="190"/>
        <end position="217"/>
    </location>
</feature>
<keyword evidence="4 5" id="KW-0687">Ribonucleoprotein</keyword>
<dbReference type="Proteomes" id="UP000198855">
    <property type="component" value="Unassembled WGS sequence"/>
</dbReference>
<dbReference type="InterPro" id="IPR037121">
    <property type="entry name" value="Ribosomal_bL25_C"/>
</dbReference>
<dbReference type="OrthoDB" id="9790002at2"/>
<dbReference type="Pfam" id="PF01386">
    <property type="entry name" value="Ribosomal_L25p"/>
    <property type="match status" value="1"/>
</dbReference>
<dbReference type="PANTHER" id="PTHR33284:SF1">
    <property type="entry name" value="RIBOSOMAL PROTEIN L25_GLN-TRNA SYNTHETASE, ANTI-CODON-BINDING DOMAIN-CONTAINING PROTEIN"/>
    <property type="match status" value="1"/>
</dbReference>
<dbReference type="InterPro" id="IPR029751">
    <property type="entry name" value="Ribosomal_L25_dom"/>
</dbReference>
<dbReference type="GO" id="GO:0003735">
    <property type="term" value="F:structural constituent of ribosome"/>
    <property type="evidence" value="ECO:0007669"/>
    <property type="project" value="InterPro"/>
</dbReference>
<name>A0A1I2HRI7_9BACL</name>
<dbReference type="CDD" id="cd00495">
    <property type="entry name" value="Ribosomal_L25_TL5_CTC"/>
    <property type="match status" value="1"/>
</dbReference>
<evidence type="ECO:0000256" key="1">
    <source>
        <dbReference type="ARBA" id="ARBA00022730"/>
    </source>
</evidence>
<dbReference type="Pfam" id="PF14693">
    <property type="entry name" value="Ribosomal_TL5_C"/>
    <property type="match status" value="1"/>
</dbReference>
<comment type="subunit">
    <text evidence="5">Part of the 50S ribosomal subunit; part of the 5S rRNA/L5/L18/L25 subcomplex. Contacts the 5S rRNA. Binds to the 5S rRNA independently of L5 and L18.</text>
</comment>
<dbReference type="Gene3D" id="2.170.120.20">
    <property type="entry name" value="Ribosomal protein L25, beta domain"/>
    <property type="match status" value="1"/>
</dbReference>
<evidence type="ECO:0000256" key="3">
    <source>
        <dbReference type="ARBA" id="ARBA00022980"/>
    </source>
</evidence>
<dbReference type="Gene3D" id="2.40.240.10">
    <property type="entry name" value="Ribosomal Protein L25, Chain P"/>
    <property type="match status" value="1"/>
</dbReference>
<dbReference type="STRING" id="1045775.SAMN05216378_5909"/>
<dbReference type="InterPro" id="IPR011035">
    <property type="entry name" value="Ribosomal_bL25/Gln-tRNA_synth"/>
</dbReference>
<dbReference type="InterPro" id="IPR020056">
    <property type="entry name" value="Rbsml_bL25/Gln-tRNA_synth_N"/>
</dbReference>
<dbReference type="SUPFAM" id="SSF50715">
    <property type="entry name" value="Ribosomal protein L25-like"/>
    <property type="match status" value="1"/>
</dbReference>
<evidence type="ECO:0000259" key="7">
    <source>
        <dbReference type="Pfam" id="PF01386"/>
    </source>
</evidence>
<evidence type="ECO:0000256" key="2">
    <source>
        <dbReference type="ARBA" id="ARBA00022884"/>
    </source>
</evidence>
<feature type="domain" description="Large ribosomal subunit protein bL25 beta" evidence="8">
    <location>
        <begin position="100"/>
        <end position="182"/>
    </location>
</feature>
<accession>A0A1I2HRI7</accession>